<dbReference type="CDD" id="cd03316">
    <property type="entry name" value="MR_like"/>
    <property type="match status" value="1"/>
</dbReference>
<dbReference type="InterPro" id="IPR013341">
    <property type="entry name" value="Mandelate_racemase_N_dom"/>
</dbReference>
<keyword evidence="5" id="KW-1185">Reference proteome</keyword>
<evidence type="ECO:0000256" key="1">
    <source>
        <dbReference type="ARBA" id="ARBA00022723"/>
    </source>
</evidence>
<dbReference type="SUPFAM" id="SSF51604">
    <property type="entry name" value="Enolase C-terminal domain-like"/>
    <property type="match status" value="1"/>
</dbReference>
<dbReference type="RefSeq" id="WP_187536372.1">
    <property type="nucleotide sequence ID" value="NZ_JACRTL010000002.1"/>
</dbReference>
<dbReference type="InterPro" id="IPR029017">
    <property type="entry name" value="Enolase-like_N"/>
</dbReference>
<dbReference type="GO" id="GO:0016829">
    <property type="term" value="F:lyase activity"/>
    <property type="evidence" value="ECO:0007669"/>
    <property type="project" value="UniProtKB-KW"/>
</dbReference>
<organism evidence="4 5">
    <name type="scientific">Massiliimalia timonensis</name>
    <dbReference type="NCBI Taxonomy" id="1987501"/>
    <lineage>
        <taxon>Bacteria</taxon>
        <taxon>Bacillati</taxon>
        <taxon>Bacillota</taxon>
        <taxon>Clostridia</taxon>
        <taxon>Eubacteriales</taxon>
        <taxon>Oscillospiraceae</taxon>
        <taxon>Massiliimalia</taxon>
    </lineage>
</organism>
<evidence type="ECO:0000313" key="5">
    <source>
        <dbReference type="Proteomes" id="UP000632659"/>
    </source>
</evidence>
<dbReference type="GO" id="GO:0046872">
    <property type="term" value="F:metal ion binding"/>
    <property type="evidence" value="ECO:0007669"/>
    <property type="project" value="UniProtKB-KW"/>
</dbReference>
<dbReference type="InterPro" id="IPR029065">
    <property type="entry name" value="Enolase_C-like"/>
</dbReference>
<evidence type="ECO:0000256" key="2">
    <source>
        <dbReference type="ARBA" id="ARBA00023239"/>
    </source>
</evidence>
<dbReference type="InterPro" id="IPR034593">
    <property type="entry name" value="DgoD-like"/>
</dbReference>
<dbReference type="AlphaFoldDB" id="A0A8J6PAY5"/>
<evidence type="ECO:0000313" key="4">
    <source>
        <dbReference type="EMBL" id="MBC8610612.1"/>
    </source>
</evidence>
<sequence length="454" mass="51195">MGQENNQILEQVNTCSAPSELKITDIRFTDIIGAPMNCTLMKIYTNQGIVGLGEVRDGASRTYASMLKSRLLGENPCNVDKLFRRIKQFGGVSRQAGGVCGVEIALWDLAGKAFGVPVYQLLGGKFRDKVRIYCDTDVEGKHTGKEMGEALKKRMEKGFTFLKMDLGLSLLHGEKGALNAPLGYLEETDALRRALSQAKTPEERRYWQNRCYDRQNIAHPFTWVHLTEKGFNILENYVREVREVIGYEIPLAIDHFGHIGVEDCIKLCRRIEKYNIAWAEDMIPWQYTDQYIRLSQSTTVPICTGEDIYLKEGFLPLLQSRGVSIIHPDLLSSGGILENKKIGDLAQEHGVAMAVHMAETPVTAYAAVHSVAATENFLVCENHSVDVPWWNDITLGTPKQIVEHGFIAVPDRPGLGVDDYNDEVIREHLHPDFPELWASTEMWDKEHSNDMLWS</sequence>
<evidence type="ECO:0000259" key="3">
    <source>
        <dbReference type="SMART" id="SM00922"/>
    </source>
</evidence>
<dbReference type="SFLD" id="SFLDG00179">
    <property type="entry name" value="mandelate_racemase"/>
    <property type="match status" value="1"/>
</dbReference>
<proteinExistence type="predicted"/>
<keyword evidence="2" id="KW-0456">Lyase</keyword>
<protein>
    <submittedName>
        <fullName evidence="4">Mandelate racemase/muconate lactonizing enzyme family protein</fullName>
    </submittedName>
</protein>
<dbReference type="Pfam" id="PF02746">
    <property type="entry name" value="MR_MLE_N"/>
    <property type="match status" value="1"/>
</dbReference>
<dbReference type="Pfam" id="PF13378">
    <property type="entry name" value="MR_MLE_C"/>
    <property type="match status" value="1"/>
</dbReference>
<dbReference type="Proteomes" id="UP000632659">
    <property type="component" value="Unassembled WGS sequence"/>
</dbReference>
<feature type="domain" description="Mandelate racemase/muconate lactonizing enzyme C-terminal" evidence="3">
    <location>
        <begin position="144"/>
        <end position="301"/>
    </location>
</feature>
<dbReference type="InterPro" id="IPR036849">
    <property type="entry name" value="Enolase-like_C_sf"/>
</dbReference>
<dbReference type="InterPro" id="IPR013342">
    <property type="entry name" value="Mandelate_racemase_C"/>
</dbReference>
<keyword evidence="1" id="KW-0479">Metal-binding</keyword>
<dbReference type="PANTHER" id="PTHR48080:SF2">
    <property type="entry name" value="D-GALACTONATE DEHYDRATASE"/>
    <property type="match status" value="1"/>
</dbReference>
<gene>
    <name evidence="4" type="ORF">H8702_05675</name>
</gene>
<dbReference type="SUPFAM" id="SSF54826">
    <property type="entry name" value="Enolase N-terminal domain-like"/>
    <property type="match status" value="1"/>
</dbReference>
<dbReference type="SFLD" id="SFLDS00001">
    <property type="entry name" value="Enolase"/>
    <property type="match status" value="1"/>
</dbReference>
<name>A0A8J6PAY5_9FIRM</name>
<dbReference type="PANTHER" id="PTHR48080">
    <property type="entry name" value="D-GALACTONATE DEHYDRATASE-RELATED"/>
    <property type="match status" value="1"/>
</dbReference>
<dbReference type="Gene3D" id="3.20.20.120">
    <property type="entry name" value="Enolase-like C-terminal domain"/>
    <property type="match status" value="1"/>
</dbReference>
<accession>A0A8J6PAY5</accession>
<dbReference type="Gene3D" id="3.30.390.10">
    <property type="entry name" value="Enolase-like, N-terminal domain"/>
    <property type="match status" value="1"/>
</dbReference>
<reference evidence="4" key="1">
    <citation type="submission" date="2020-08" db="EMBL/GenBank/DDBJ databases">
        <title>Genome public.</title>
        <authorList>
            <person name="Liu C."/>
            <person name="Sun Q."/>
        </authorList>
    </citation>
    <scope>NUCLEOTIDE SEQUENCE</scope>
    <source>
        <strain evidence="4">NSJ-15</strain>
    </source>
</reference>
<dbReference type="EMBL" id="JACRTL010000002">
    <property type="protein sequence ID" value="MBC8610612.1"/>
    <property type="molecule type" value="Genomic_DNA"/>
</dbReference>
<dbReference type="SMART" id="SM00922">
    <property type="entry name" value="MR_MLE"/>
    <property type="match status" value="1"/>
</dbReference>
<comment type="caution">
    <text evidence="4">The sequence shown here is derived from an EMBL/GenBank/DDBJ whole genome shotgun (WGS) entry which is preliminary data.</text>
</comment>